<dbReference type="AlphaFoldDB" id="A0A290WX47"/>
<sequence>MRELLFLTHRLPYPPNKGDKIRSWHMLQYLSRHFRVHLGCFIDDDDDWQHTKTVAALCASTRFIELRRGTARWRALQALLSRQAMSVQYYRDARLLQWVDGLLSSGKVRHALAFSGPMAQYIDGSAGRAVHRVIDFVDVDSDKWRQYGDSKPWPMSLLYRREAQLLLQYERHIAQQFTAASFVSPAEAALFRQCAPMARRKTGHVNNGVDTAYFTPMPAQSAIYPPGVQALVFTGAMDYWPNIDAVQWFVRHVWPALRRQFPQLQFYIVGSAPVPAVTALARVAGVVVTGKVPDIRPYLAGAALAVAPLRIARGVQNKVLEAMAMGKIVLATPQALQGIAAQPGLELLLARDDAEFIHHAARVLRNACGGAAEGSGAAIGAAARQLVLQDYDWERNLRGLGAMLGLPAEAGTVADAGASTAGMPTLPVREPST</sequence>
<dbReference type="InterPro" id="IPR017521">
    <property type="entry name" value="Sugar_tfrase_PEP-CTERM_Stp1"/>
</dbReference>
<dbReference type="PANTHER" id="PTHR12526">
    <property type="entry name" value="GLYCOSYLTRANSFERASE"/>
    <property type="match status" value="1"/>
</dbReference>
<proteinExistence type="predicted"/>
<gene>
    <name evidence="1" type="ORF">CNX70_15730</name>
</gene>
<dbReference type="NCBIfam" id="TIGR03087">
    <property type="entry name" value="stp1"/>
    <property type="match status" value="1"/>
</dbReference>
<dbReference type="SUPFAM" id="SSF53756">
    <property type="entry name" value="UDP-Glycosyltransferase/glycogen phosphorylase"/>
    <property type="match status" value="1"/>
</dbReference>
<dbReference type="Proteomes" id="UP000218437">
    <property type="component" value="Chromosome"/>
</dbReference>
<dbReference type="EMBL" id="CP023422">
    <property type="protein sequence ID" value="ATD61447.1"/>
    <property type="molecule type" value="Genomic_DNA"/>
</dbReference>
<dbReference type="RefSeq" id="WP_096235461.1">
    <property type="nucleotide sequence ID" value="NZ_CP023422.1"/>
</dbReference>
<evidence type="ECO:0000313" key="1">
    <source>
        <dbReference type="EMBL" id="ATD61447.1"/>
    </source>
</evidence>
<dbReference type="GO" id="GO:0016757">
    <property type="term" value="F:glycosyltransferase activity"/>
    <property type="evidence" value="ECO:0007669"/>
    <property type="project" value="TreeGrafter"/>
</dbReference>
<dbReference type="Gene3D" id="3.40.50.2000">
    <property type="entry name" value="Glycogen Phosphorylase B"/>
    <property type="match status" value="2"/>
</dbReference>
<dbReference type="CDD" id="cd03801">
    <property type="entry name" value="GT4_PimA-like"/>
    <property type="match status" value="1"/>
</dbReference>
<keyword evidence="1" id="KW-0808">Transferase</keyword>
<dbReference type="PANTHER" id="PTHR12526:SF600">
    <property type="entry name" value="GLYCOSYL TRANSFERASE GROUP 1"/>
    <property type="match status" value="1"/>
</dbReference>
<dbReference type="Pfam" id="PF13692">
    <property type="entry name" value="Glyco_trans_1_4"/>
    <property type="match status" value="1"/>
</dbReference>
<name>A0A290WX47_9BURK</name>
<dbReference type="KEGG" id="jsv:CNX70_15730"/>
<organism evidence="1 2">
    <name type="scientific">Janthinobacterium svalbardensis</name>
    <dbReference type="NCBI Taxonomy" id="368607"/>
    <lineage>
        <taxon>Bacteria</taxon>
        <taxon>Pseudomonadati</taxon>
        <taxon>Pseudomonadota</taxon>
        <taxon>Betaproteobacteria</taxon>
        <taxon>Burkholderiales</taxon>
        <taxon>Oxalobacteraceae</taxon>
        <taxon>Janthinobacterium</taxon>
    </lineage>
</organism>
<keyword evidence="2" id="KW-1185">Reference proteome</keyword>
<reference evidence="1 2" key="1">
    <citation type="submission" date="2017-09" db="EMBL/GenBank/DDBJ databases">
        <title>Complete genome sequence of Janthinobacterium svalbardensis PAMC 27463.</title>
        <authorList>
            <person name="Cho Y.-J."/>
            <person name="Cho A."/>
            <person name="Kim O.-S."/>
            <person name="Lee J.-I."/>
        </authorList>
    </citation>
    <scope>NUCLEOTIDE SEQUENCE [LARGE SCALE GENOMIC DNA]</scope>
    <source>
        <strain evidence="1 2">PAMC 27463</strain>
    </source>
</reference>
<evidence type="ECO:0000313" key="2">
    <source>
        <dbReference type="Proteomes" id="UP000218437"/>
    </source>
</evidence>
<accession>A0A290WX47</accession>
<protein>
    <submittedName>
        <fullName evidence="1">Sugar transferase</fullName>
    </submittedName>
</protein>